<dbReference type="Proteomes" id="UP000288805">
    <property type="component" value="Unassembled WGS sequence"/>
</dbReference>
<protein>
    <submittedName>
        <fullName evidence="1">Uncharacterized protein</fullName>
    </submittedName>
</protein>
<reference evidence="1 2" key="1">
    <citation type="journal article" date="2018" name="PLoS Genet.">
        <title>Population sequencing reveals clonal diversity and ancestral inbreeding in the grapevine cultivar Chardonnay.</title>
        <authorList>
            <person name="Roach M.J."/>
            <person name="Johnson D.L."/>
            <person name="Bohlmann J."/>
            <person name="van Vuuren H.J."/>
            <person name="Jones S.J."/>
            <person name="Pretorius I.S."/>
            <person name="Schmidt S.A."/>
            <person name="Borneman A.R."/>
        </authorList>
    </citation>
    <scope>NUCLEOTIDE SEQUENCE [LARGE SCALE GENOMIC DNA]</scope>
    <source>
        <strain evidence="2">cv. Chardonnay</strain>
        <tissue evidence="1">Leaf</tissue>
    </source>
</reference>
<gene>
    <name evidence="1" type="ORF">CK203_050255</name>
</gene>
<name>A0A438GZB2_VITVI</name>
<comment type="caution">
    <text evidence="1">The sequence shown here is derived from an EMBL/GenBank/DDBJ whole genome shotgun (WGS) entry which is preliminary data.</text>
</comment>
<accession>A0A438GZB2</accession>
<sequence length="60" mass="6591">MNRKRMGGSGSPMKLDMGMMSDFGNPLGRNGTLSWGMGVRSLRLDRGEGSLELLFLKTLE</sequence>
<organism evidence="1 2">
    <name type="scientific">Vitis vinifera</name>
    <name type="common">Grape</name>
    <dbReference type="NCBI Taxonomy" id="29760"/>
    <lineage>
        <taxon>Eukaryota</taxon>
        <taxon>Viridiplantae</taxon>
        <taxon>Streptophyta</taxon>
        <taxon>Embryophyta</taxon>
        <taxon>Tracheophyta</taxon>
        <taxon>Spermatophyta</taxon>
        <taxon>Magnoliopsida</taxon>
        <taxon>eudicotyledons</taxon>
        <taxon>Gunneridae</taxon>
        <taxon>Pentapetalae</taxon>
        <taxon>rosids</taxon>
        <taxon>Vitales</taxon>
        <taxon>Vitaceae</taxon>
        <taxon>Viteae</taxon>
        <taxon>Vitis</taxon>
    </lineage>
</organism>
<evidence type="ECO:0000313" key="1">
    <source>
        <dbReference type="EMBL" id="RVW77582.1"/>
    </source>
</evidence>
<dbReference type="AlphaFoldDB" id="A0A438GZB2"/>
<proteinExistence type="predicted"/>
<dbReference type="EMBL" id="QGNW01000311">
    <property type="protein sequence ID" value="RVW77582.1"/>
    <property type="molecule type" value="Genomic_DNA"/>
</dbReference>
<evidence type="ECO:0000313" key="2">
    <source>
        <dbReference type="Proteomes" id="UP000288805"/>
    </source>
</evidence>